<sequence length="164" mass="18656">MIVRIIFLLLCSVINPLHANVAVEELNALLLKKQAPKAFAQKESAEAKDLSQNYYFAFIYRSTCPHCKKFSPVLKDFSETFHIKVRAFSLDGESLDGLDTTPLTPELFQTFYVSGGYKPTVPALFLVNRHTLEAYAVLFGEATPYQLAQRVHELKQHIEEKFND</sequence>
<dbReference type="PATRIC" id="fig|28084.5.peg.174"/>
<dbReference type="InterPro" id="IPR013766">
    <property type="entry name" value="Thioredoxin_domain"/>
</dbReference>
<evidence type="ECO:0000256" key="1">
    <source>
        <dbReference type="SAM" id="SignalP"/>
    </source>
</evidence>
<dbReference type="OrthoDB" id="5559625at2"/>
<protein>
    <submittedName>
        <fullName evidence="3">Putative conjugative transfer protein TrbB</fullName>
    </submittedName>
</protein>
<evidence type="ECO:0000259" key="2">
    <source>
        <dbReference type="PROSITE" id="PS51352"/>
    </source>
</evidence>
<dbReference type="RefSeq" id="WP_014845139.1">
    <property type="nucleotide sequence ID" value="NZ_LNXW01000006.1"/>
</dbReference>
<dbReference type="Pfam" id="PF13728">
    <property type="entry name" value="TraF"/>
    <property type="match status" value="1"/>
</dbReference>
<proteinExistence type="predicted"/>
<evidence type="ECO:0000313" key="3">
    <source>
        <dbReference type="EMBL" id="KTC82940.1"/>
    </source>
</evidence>
<dbReference type="InterPro" id="IPR014109">
    <property type="entry name" value="Thiol-disulphide_isomerase_rbB"/>
</dbReference>
<dbReference type="Proteomes" id="UP000054921">
    <property type="component" value="Unassembled WGS sequence"/>
</dbReference>
<dbReference type="NCBIfam" id="TIGR02738">
    <property type="entry name" value="TrbB"/>
    <property type="match status" value="1"/>
</dbReference>
<name>A0A0W0SHT8_9GAMM</name>
<feature type="signal peptide" evidence="1">
    <location>
        <begin position="1"/>
        <end position="19"/>
    </location>
</feature>
<dbReference type="STRING" id="28084.Lche_0163"/>
<dbReference type="PROSITE" id="PS51352">
    <property type="entry name" value="THIOREDOXIN_2"/>
    <property type="match status" value="1"/>
</dbReference>
<dbReference type="InterPro" id="IPR036249">
    <property type="entry name" value="Thioredoxin-like_sf"/>
</dbReference>
<accession>A0A0W0SHT8</accession>
<dbReference type="SUPFAM" id="SSF52833">
    <property type="entry name" value="Thioredoxin-like"/>
    <property type="match status" value="1"/>
</dbReference>
<feature type="domain" description="Thioredoxin" evidence="2">
    <location>
        <begin position="29"/>
        <end position="156"/>
    </location>
</feature>
<organism evidence="3 4">
    <name type="scientific">Legionella cherrii</name>
    <dbReference type="NCBI Taxonomy" id="28084"/>
    <lineage>
        <taxon>Bacteria</taxon>
        <taxon>Pseudomonadati</taxon>
        <taxon>Pseudomonadota</taxon>
        <taxon>Gammaproteobacteria</taxon>
        <taxon>Legionellales</taxon>
        <taxon>Legionellaceae</taxon>
        <taxon>Legionella</taxon>
    </lineage>
</organism>
<keyword evidence="1" id="KW-0732">Signal</keyword>
<comment type="caution">
    <text evidence="3">The sequence shown here is derived from an EMBL/GenBank/DDBJ whole genome shotgun (WGS) entry which is preliminary data.</text>
</comment>
<dbReference type="AlphaFoldDB" id="A0A0W0SHT8"/>
<dbReference type="EMBL" id="LNXW01000006">
    <property type="protein sequence ID" value="KTC82940.1"/>
    <property type="molecule type" value="Genomic_DNA"/>
</dbReference>
<dbReference type="InterPro" id="IPR039555">
    <property type="entry name" value="TraF/TrbB"/>
</dbReference>
<dbReference type="Gene3D" id="3.40.30.10">
    <property type="entry name" value="Glutaredoxin"/>
    <property type="match status" value="1"/>
</dbReference>
<reference evidence="3 4" key="1">
    <citation type="submission" date="2015-11" db="EMBL/GenBank/DDBJ databases">
        <title>Genomic analysis of 38 Legionella species identifies large and diverse effector repertoires.</title>
        <authorList>
            <person name="Burstein D."/>
            <person name="Amaro F."/>
            <person name="Zusman T."/>
            <person name="Lifshitz Z."/>
            <person name="Cohen O."/>
            <person name="Gilbert J.A."/>
            <person name="Pupko T."/>
            <person name="Shuman H.A."/>
            <person name="Segal G."/>
        </authorList>
    </citation>
    <scope>NUCLEOTIDE SEQUENCE [LARGE SCALE GENOMIC DNA]</scope>
    <source>
        <strain evidence="3 4">ORW</strain>
    </source>
</reference>
<feature type="chain" id="PRO_5006911998" evidence="1">
    <location>
        <begin position="20"/>
        <end position="164"/>
    </location>
</feature>
<gene>
    <name evidence="3" type="ORF">Lche_0163</name>
</gene>
<evidence type="ECO:0000313" key="4">
    <source>
        <dbReference type="Proteomes" id="UP000054921"/>
    </source>
</evidence>